<evidence type="ECO:0000313" key="1">
    <source>
        <dbReference type="EMBL" id="EOB14245.1"/>
    </source>
</evidence>
<name>R0MJ55_NOSB1</name>
<keyword evidence="2" id="KW-1185">Reference proteome</keyword>
<evidence type="ECO:0000313" key="2">
    <source>
        <dbReference type="Proteomes" id="UP000016927"/>
    </source>
</evidence>
<dbReference type="VEuPathDB" id="MicrosporidiaDB:NBO_32g0020"/>
<dbReference type="EMBL" id="KB908940">
    <property type="protein sequence ID" value="EOB14245.1"/>
    <property type="molecule type" value="Genomic_DNA"/>
</dbReference>
<reference evidence="1 2" key="1">
    <citation type="journal article" date="2013" name="BMC Genomics">
        <title>Comparative genomics of parasitic silkworm microsporidia reveal an association between genome expansion and host adaptation.</title>
        <authorList>
            <person name="Pan G."/>
            <person name="Xu J."/>
            <person name="Li T."/>
            <person name="Xia Q."/>
            <person name="Liu S.L."/>
            <person name="Zhang G."/>
            <person name="Li S."/>
            <person name="Li C."/>
            <person name="Liu H."/>
            <person name="Yang L."/>
            <person name="Liu T."/>
            <person name="Zhang X."/>
            <person name="Wu Z."/>
            <person name="Fan W."/>
            <person name="Dang X."/>
            <person name="Xiang H."/>
            <person name="Tao M."/>
            <person name="Li Y."/>
            <person name="Hu J."/>
            <person name="Li Z."/>
            <person name="Lin L."/>
            <person name="Luo J."/>
            <person name="Geng L."/>
            <person name="Wang L."/>
            <person name="Long M."/>
            <person name="Wan Y."/>
            <person name="He N."/>
            <person name="Zhang Z."/>
            <person name="Lu C."/>
            <person name="Keeling P.J."/>
            <person name="Wang J."/>
            <person name="Xiang Z."/>
            <person name="Zhou Z."/>
        </authorList>
    </citation>
    <scope>NUCLEOTIDE SEQUENCE [LARGE SCALE GENOMIC DNA]</scope>
    <source>
        <strain evidence="2">CQ1 / CVCC 102059</strain>
    </source>
</reference>
<gene>
    <name evidence="1" type="ORF">NBO_32g0020</name>
</gene>
<accession>R0MJ55</accession>
<dbReference type="Proteomes" id="UP000016927">
    <property type="component" value="Unassembled WGS sequence"/>
</dbReference>
<proteinExistence type="predicted"/>
<protein>
    <submittedName>
        <fullName evidence="1">Uncharacterized protein</fullName>
    </submittedName>
</protein>
<dbReference type="AlphaFoldDB" id="R0MJ55"/>
<organism evidence="1 2">
    <name type="scientific">Nosema bombycis (strain CQ1 / CVCC 102059)</name>
    <name type="common">Microsporidian parasite</name>
    <name type="synonym">Pebrine of silkworm</name>
    <dbReference type="NCBI Taxonomy" id="578461"/>
    <lineage>
        <taxon>Eukaryota</taxon>
        <taxon>Fungi</taxon>
        <taxon>Fungi incertae sedis</taxon>
        <taxon>Microsporidia</taxon>
        <taxon>Nosematidae</taxon>
        <taxon>Nosema</taxon>
    </lineage>
</organism>
<dbReference type="HOGENOM" id="CLU_186267_0_0_1"/>
<sequence length="93" mass="11044">MFGLLNKNTKRLHSFGQISKFEDGKYTISYKDTNIFIITNHKFDLGDWVLLYGKFKNDVLHVRYIEKLIAVDIFILEKIANFLEENEKNENNK</sequence>